<evidence type="ECO:0000256" key="1">
    <source>
        <dbReference type="ARBA" id="ARBA00022884"/>
    </source>
</evidence>
<comment type="caution">
    <text evidence="5">The sequence shown here is derived from an EMBL/GenBank/DDBJ whole genome shotgun (WGS) entry which is preliminary data.</text>
</comment>
<feature type="region of interest" description="Disordered" evidence="3">
    <location>
        <begin position="86"/>
        <end position="106"/>
    </location>
</feature>
<evidence type="ECO:0000256" key="3">
    <source>
        <dbReference type="SAM" id="MobiDB-lite"/>
    </source>
</evidence>
<accession>A0AAU9JLM5</accession>
<dbReference type="GO" id="GO:0005634">
    <property type="term" value="C:nucleus"/>
    <property type="evidence" value="ECO:0007669"/>
    <property type="project" value="TreeGrafter"/>
</dbReference>
<dbReference type="InterPro" id="IPR050374">
    <property type="entry name" value="RRT5_SRSF_SR"/>
</dbReference>
<organism evidence="5 6">
    <name type="scientific">Blepharisma stoltei</name>
    <dbReference type="NCBI Taxonomy" id="1481888"/>
    <lineage>
        <taxon>Eukaryota</taxon>
        <taxon>Sar</taxon>
        <taxon>Alveolata</taxon>
        <taxon>Ciliophora</taxon>
        <taxon>Postciliodesmatophora</taxon>
        <taxon>Heterotrichea</taxon>
        <taxon>Heterotrichida</taxon>
        <taxon>Blepharismidae</taxon>
        <taxon>Blepharisma</taxon>
    </lineage>
</organism>
<dbReference type="CDD" id="cd00590">
    <property type="entry name" value="RRM_SF"/>
    <property type="match status" value="2"/>
</dbReference>
<dbReference type="Gene3D" id="3.30.70.330">
    <property type="match status" value="2"/>
</dbReference>
<evidence type="ECO:0000313" key="6">
    <source>
        <dbReference type="Proteomes" id="UP001162131"/>
    </source>
</evidence>
<feature type="domain" description="RRM" evidence="4">
    <location>
        <begin position="11"/>
        <end position="88"/>
    </location>
</feature>
<dbReference type="Proteomes" id="UP001162131">
    <property type="component" value="Unassembled WGS sequence"/>
</dbReference>
<dbReference type="EMBL" id="CAJZBQ010000041">
    <property type="protein sequence ID" value="CAG9326863.1"/>
    <property type="molecule type" value="Genomic_DNA"/>
</dbReference>
<name>A0AAU9JLM5_9CILI</name>
<dbReference type="PROSITE" id="PS50102">
    <property type="entry name" value="RRM"/>
    <property type="match status" value="2"/>
</dbReference>
<dbReference type="SMART" id="SM00360">
    <property type="entry name" value="RRM"/>
    <property type="match status" value="2"/>
</dbReference>
<evidence type="ECO:0000313" key="5">
    <source>
        <dbReference type="EMBL" id="CAG9326863.1"/>
    </source>
</evidence>
<protein>
    <recommendedName>
        <fullName evidence="4">RRM domain-containing protein</fullName>
    </recommendedName>
</protein>
<dbReference type="PANTHER" id="PTHR23003">
    <property type="entry name" value="RNA RECOGNITION MOTIF RRM DOMAIN CONTAINING PROTEIN"/>
    <property type="match status" value="1"/>
</dbReference>
<evidence type="ECO:0000259" key="4">
    <source>
        <dbReference type="PROSITE" id="PS50102"/>
    </source>
</evidence>
<dbReference type="InterPro" id="IPR000504">
    <property type="entry name" value="RRM_dom"/>
</dbReference>
<feature type="domain" description="RRM" evidence="4">
    <location>
        <begin position="105"/>
        <end position="182"/>
    </location>
</feature>
<dbReference type="SUPFAM" id="SSF54928">
    <property type="entry name" value="RNA-binding domain, RBD"/>
    <property type="match status" value="1"/>
</dbReference>
<keyword evidence="6" id="KW-1185">Reference proteome</keyword>
<evidence type="ECO:0000256" key="2">
    <source>
        <dbReference type="PROSITE-ProRule" id="PRU00176"/>
    </source>
</evidence>
<proteinExistence type="predicted"/>
<dbReference type="InterPro" id="IPR035979">
    <property type="entry name" value="RBD_domain_sf"/>
</dbReference>
<dbReference type="GO" id="GO:0003729">
    <property type="term" value="F:mRNA binding"/>
    <property type="evidence" value="ECO:0007669"/>
    <property type="project" value="TreeGrafter"/>
</dbReference>
<dbReference type="GO" id="GO:0005737">
    <property type="term" value="C:cytoplasm"/>
    <property type="evidence" value="ECO:0007669"/>
    <property type="project" value="TreeGrafter"/>
</dbReference>
<sequence length="186" mass="21094">MSDIKKRSENKRVFVGNVPYSLSKAELQLHMERAGEVIRVDLFLDEMKYSRGCGIVEYCTYSDAQRAVSILNHSVLMGRTITVKEDDTYGSSRNRRSPSPKPQPCQIRIKNMPPSVTWQQLKDVCREIGNVTRADLSLDRNGKSKGSGIVTFEKPEEAKEALRLLNGAIFNDREVFVYLDSGDIYN</sequence>
<dbReference type="Pfam" id="PF00076">
    <property type="entry name" value="RRM_1"/>
    <property type="match status" value="2"/>
</dbReference>
<dbReference type="AlphaFoldDB" id="A0AAU9JLM5"/>
<gene>
    <name evidence="5" type="ORF">BSTOLATCC_MIC42125</name>
</gene>
<dbReference type="InterPro" id="IPR012677">
    <property type="entry name" value="Nucleotide-bd_a/b_plait_sf"/>
</dbReference>
<reference evidence="5" key="1">
    <citation type="submission" date="2021-09" db="EMBL/GenBank/DDBJ databases">
        <authorList>
            <consortium name="AG Swart"/>
            <person name="Singh M."/>
            <person name="Singh A."/>
            <person name="Seah K."/>
            <person name="Emmerich C."/>
        </authorList>
    </citation>
    <scope>NUCLEOTIDE SEQUENCE</scope>
    <source>
        <strain evidence="5">ATCC30299</strain>
    </source>
</reference>
<keyword evidence="1 2" id="KW-0694">RNA-binding</keyword>